<dbReference type="InterPro" id="IPR005158">
    <property type="entry name" value="BTAD"/>
</dbReference>
<dbReference type="InterPro" id="IPR001867">
    <property type="entry name" value="OmpR/PhoB-type_DNA-bd"/>
</dbReference>
<evidence type="ECO:0000256" key="1">
    <source>
        <dbReference type="ARBA" id="ARBA00005820"/>
    </source>
</evidence>
<comment type="similarity">
    <text evidence="1">Belongs to the AfsR/DnrI/RedD regulatory family.</text>
</comment>
<keyword evidence="4" id="KW-0804">Transcription</keyword>
<evidence type="ECO:0000256" key="2">
    <source>
        <dbReference type="ARBA" id="ARBA00023015"/>
    </source>
</evidence>
<gene>
    <name evidence="7" type="ORF">JOF47_001246</name>
</gene>
<dbReference type="Gene3D" id="1.25.40.10">
    <property type="entry name" value="Tetratricopeptide repeat domain"/>
    <property type="match status" value="1"/>
</dbReference>
<evidence type="ECO:0000259" key="6">
    <source>
        <dbReference type="PROSITE" id="PS51755"/>
    </source>
</evidence>
<dbReference type="SUPFAM" id="SSF46894">
    <property type="entry name" value="C-terminal effector domain of the bipartite response regulators"/>
    <property type="match status" value="1"/>
</dbReference>
<dbReference type="SMART" id="SM01043">
    <property type="entry name" value="BTAD"/>
    <property type="match status" value="1"/>
</dbReference>
<proteinExistence type="inferred from homology"/>
<dbReference type="Proteomes" id="UP001296993">
    <property type="component" value="Unassembled WGS sequence"/>
</dbReference>
<dbReference type="Gene3D" id="1.10.10.10">
    <property type="entry name" value="Winged helix-like DNA-binding domain superfamily/Winged helix DNA-binding domain"/>
    <property type="match status" value="1"/>
</dbReference>
<feature type="DNA-binding region" description="OmpR/PhoB-type" evidence="5">
    <location>
        <begin position="1"/>
        <end position="80"/>
    </location>
</feature>
<evidence type="ECO:0000256" key="4">
    <source>
        <dbReference type="ARBA" id="ARBA00023163"/>
    </source>
</evidence>
<dbReference type="PANTHER" id="PTHR35807:SF1">
    <property type="entry name" value="TRANSCRIPTIONAL REGULATOR REDD"/>
    <property type="match status" value="1"/>
</dbReference>
<dbReference type="InterPro" id="IPR051677">
    <property type="entry name" value="AfsR-DnrI-RedD_regulator"/>
</dbReference>
<dbReference type="InterPro" id="IPR016032">
    <property type="entry name" value="Sig_transdc_resp-reg_C-effctor"/>
</dbReference>
<name>A0ABS4XB99_9MICC</name>
<organism evidence="7 8">
    <name type="scientific">Paeniglutamicibacter kerguelensis</name>
    <dbReference type="NCBI Taxonomy" id="254788"/>
    <lineage>
        <taxon>Bacteria</taxon>
        <taxon>Bacillati</taxon>
        <taxon>Actinomycetota</taxon>
        <taxon>Actinomycetes</taxon>
        <taxon>Micrococcales</taxon>
        <taxon>Micrococcaceae</taxon>
        <taxon>Paeniglutamicibacter</taxon>
    </lineage>
</organism>
<dbReference type="InterPro" id="IPR036388">
    <property type="entry name" value="WH-like_DNA-bd_sf"/>
</dbReference>
<accession>A0ABS4XB99</accession>
<keyword evidence="3 5" id="KW-0238">DNA-binding</keyword>
<feature type="domain" description="OmpR/PhoB-type" evidence="6">
    <location>
        <begin position="1"/>
        <end position="80"/>
    </location>
</feature>
<evidence type="ECO:0000256" key="5">
    <source>
        <dbReference type="PROSITE-ProRule" id="PRU01091"/>
    </source>
</evidence>
<evidence type="ECO:0000256" key="3">
    <source>
        <dbReference type="ARBA" id="ARBA00023125"/>
    </source>
</evidence>
<protein>
    <submittedName>
        <fullName evidence="7">DNA-binding SARP family transcriptional activator</fullName>
    </submittedName>
</protein>
<evidence type="ECO:0000313" key="7">
    <source>
        <dbReference type="EMBL" id="MBP2385735.1"/>
    </source>
</evidence>
<dbReference type="Pfam" id="PF03704">
    <property type="entry name" value="BTAD"/>
    <property type="match status" value="1"/>
</dbReference>
<dbReference type="Pfam" id="PF00486">
    <property type="entry name" value="Trans_reg_C"/>
    <property type="match status" value="1"/>
</dbReference>
<keyword evidence="8" id="KW-1185">Reference proteome</keyword>
<dbReference type="GO" id="GO:0003677">
    <property type="term" value="F:DNA binding"/>
    <property type="evidence" value="ECO:0007669"/>
    <property type="project" value="UniProtKB-KW"/>
</dbReference>
<dbReference type="SMART" id="SM00862">
    <property type="entry name" value="Trans_reg_C"/>
    <property type="match status" value="1"/>
</dbReference>
<dbReference type="PANTHER" id="PTHR35807">
    <property type="entry name" value="TRANSCRIPTIONAL REGULATOR REDD-RELATED"/>
    <property type="match status" value="1"/>
</dbReference>
<keyword evidence="2" id="KW-0805">Transcription regulation</keyword>
<dbReference type="PROSITE" id="PS51755">
    <property type="entry name" value="OMPR_PHOB"/>
    <property type="match status" value="1"/>
</dbReference>
<dbReference type="RefSeq" id="WP_209996635.1">
    <property type="nucleotide sequence ID" value="NZ_BAAAJY010000003.1"/>
</dbReference>
<comment type="caution">
    <text evidence="7">The sequence shown here is derived from an EMBL/GenBank/DDBJ whole genome shotgun (WGS) entry which is preliminary data.</text>
</comment>
<evidence type="ECO:0000313" key="8">
    <source>
        <dbReference type="Proteomes" id="UP001296993"/>
    </source>
</evidence>
<sequence length="292" mass="31450">MNAQQLGGPKSRQILEILLMHLGTPVSKGKLVDLLWDGAAPAAAVSTLESYVSVLRRCLQPGQGKSGVLKTTTGGYLLEQEMIDLDLARFSELLARAEHSGAKQAYALLQEALHMANEPLLGNELLPEWAENERRMHAARVAAAGVHAAEAALELGLASEAVRWAQRVLDGDALNEPAWTCMILGLEQGRNPVQGLQAFERCRRVMDREMGCQPGPVLQSAQARMLLDTSAENDDFGQVIRALLAIQGSLMGKSQLARPSEAHSAAELEFTVQEAGTIVAGYVQRALVQVVA</sequence>
<dbReference type="EMBL" id="JAGIOF010000001">
    <property type="protein sequence ID" value="MBP2385735.1"/>
    <property type="molecule type" value="Genomic_DNA"/>
</dbReference>
<reference evidence="7 8" key="1">
    <citation type="submission" date="2021-03" db="EMBL/GenBank/DDBJ databases">
        <title>Sequencing the genomes of 1000 actinobacteria strains.</title>
        <authorList>
            <person name="Klenk H.-P."/>
        </authorList>
    </citation>
    <scope>NUCLEOTIDE SEQUENCE [LARGE SCALE GENOMIC DNA]</scope>
    <source>
        <strain evidence="7 8">DSM 15797</strain>
    </source>
</reference>
<dbReference type="SUPFAM" id="SSF48452">
    <property type="entry name" value="TPR-like"/>
    <property type="match status" value="1"/>
</dbReference>
<dbReference type="InterPro" id="IPR011990">
    <property type="entry name" value="TPR-like_helical_dom_sf"/>
</dbReference>